<dbReference type="BioCyc" id="FSP457404-HMP:GTSQ-702-MONOMER"/>
<evidence type="ECO:0000313" key="2">
    <source>
        <dbReference type="EMBL" id="EHO83682.1"/>
    </source>
</evidence>
<sequence length="92" mass="11206">MFLITCLLLVYYEKFYLFYPKELTFKFPFFIFLILLYLEIYIGIILKLKRTLRIKCPDKRLAKEIILIIHAHFIICPIFYLLIIKILKNSVL</sequence>
<keyword evidence="1" id="KW-1133">Transmembrane helix</keyword>
<dbReference type="HOGENOM" id="CLU_2409034_0_0_0"/>
<evidence type="ECO:0000256" key="1">
    <source>
        <dbReference type="SAM" id="Phobius"/>
    </source>
</evidence>
<keyword evidence="3" id="KW-1185">Reference proteome</keyword>
<accession>H1PQK7</accession>
<dbReference type="Proteomes" id="UP000003233">
    <property type="component" value="Unassembled WGS sequence"/>
</dbReference>
<protein>
    <submittedName>
        <fullName evidence="2">Uncharacterized protein</fullName>
    </submittedName>
</protein>
<keyword evidence="1" id="KW-0472">Membrane</keyword>
<reference evidence="2 3" key="1">
    <citation type="submission" date="2012-07" db="EMBL/GenBank/DDBJ databases">
        <title>The Genome Sequence of Fusobacterium ulcerans 12_1B.</title>
        <authorList>
            <consortium name="The Broad Institute Genome Sequencing Platform"/>
            <person name="Earl A."/>
            <person name="Ward D."/>
            <person name="Feldgarden M."/>
            <person name="Gevers D."/>
            <person name="Strauss J."/>
            <person name="Ambrose C.E."/>
            <person name="Allen-Vercoe E."/>
            <person name="Walker B."/>
            <person name="Young S.K."/>
            <person name="Zeng Q."/>
            <person name="Gargeya S."/>
            <person name="Fitzgerald M."/>
            <person name="Haas B."/>
            <person name="Abouelleil A."/>
            <person name="Alvarado L."/>
            <person name="Arachchi H.M."/>
            <person name="Berlin A.M."/>
            <person name="Chapman S.B."/>
            <person name="Goldberg J."/>
            <person name="Griggs A."/>
            <person name="Gujja S."/>
            <person name="Hansen M."/>
            <person name="Howarth C."/>
            <person name="Imamovic A."/>
            <person name="Larimer J."/>
            <person name="McCowen C."/>
            <person name="Montmayeur A."/>
            <person name="Murphy C."/>
            <person name="Neiman D."/>
            <person name="Pearson M."/>
            <person name="Priest M."/>
            <person name="Roberts A."/>
            <person name="Saif S."/>
            <person name="Shea T."/>
            <person name="Sisk P."/>
            <person name="Sykes S."/>
            <person name="Wortman J."/>
            <person name="Nusbaum C."/>
            <person name="Birren B."/>
        </authorList>
    </citation>
    <scope>NUCLEOTIDE SEQUENCE [LARGE SCALE GENOMIC DNA]</scope>
    <source>
        <strain evidence="2 3">12_1B</strain>
    </source>
</reference>
<keyword evidence="1" id="KW-0812">Transmembrane</keyword>
<organism evidence="2 3">
    <name type="scientific">Fusobacterium ulcerans 12-1B</name>
    <dbReference type="NCBI Taxonomy" id="457404"/>
    <lineage>
        <taxon>Bacteria</taxon>
        <taxon>Fusobacteriati</taxon>
        <taxon>Fusobacteriota</taxon>
        <taxon>Fusobacteriia</taxon>
        <taxon>Fusobacteriales</taxon>
        <taxon>Fusobacteriaceae</taxon>
        <taxon>Fusobacterium</taxon>
    </lineage>
</organism>
<feature type="transmembrane region" description="Helical" evidence="1">
    <location>
        <begin position="27"/>
        <end position="46"/>
    </location>
</feature>
<feature type="transmembrane region" description="Helical" evidence="1">
    <location>
        <begin position="67"/>
        <end position="87"/>
    </location>
</feature>
<dbReference type="AlphaFoldDB" id="H1PQK7"/>
<name>H1PQK7_9FUSO</name>
<comment type="caution">
    <text evidence="2">The sequence shown here is derived from an EMBL/GenBank/DDBJ whole genome shotgun (WGS) entry which is preliminary data.</text>
</comment>
<evidence type="ECO:0000313" key="3">
    <source>
        <dbReference type="Proteomes" id="UP000003233"/>
    </source>
</evidence>
<dbReference type="EMBL" id="AGWJ02000002">
    <property type="protein sequence ID" value="EHO83682.1"/>
    <property type="molecule type" value="Genomic_DNA"/>
</dbReference>
<gene>
    <name evidence="2" type="ORF">HMPREF0402_00700</name>
</gene>
<proteinExistence type="predicted"/>